<feature type="region of interest" description="Disordered" evidence="1">
    <location>
        <begin position="125"/>
        <end position="155"/>
    </location>
</feature>
<comment type="caution">
    <text evidence="2">The sequence shown here is derived from an EMBL/GenBank/DDBJ whole genome shotgun (WGS) entry which is preliminary data.</text>
</comment>
<dbReference type="EMBL" id="JAGKHQ010000010">
    <property type="protein sequence ID" value="KAG7507287.1"/>
    <property type="molecule type" value="Genomic_DNA"/>
</dbReference>
<protein>
    <submittedName>
        <fullName evidence="2">Uncharacterized protein</fullName>
    </submittedName>
</protein>
<evidence type="ECO:0000256" key="1">
    <source>
        <dbReference type="SAM" id="MobiDB-lite"/>
    </source>
</evidence>
<feature type="compositionally biased region" description="Basic residues" evidence="1">
    <location>
        <begin position="134"/>
        <end position="143"/>
    </location>
</feature>
<reference evidence="2 3" key="1">
    <citation type="journal article" date="2021" name="Sci. Rep.">
        <title>Chromosome anchoring in Senegalese sole (Solea senegalensis) reveals sex-associated markers and genome rearrangements in flatfish.</title>
        <authorList>
            <person name="Guerrero-Cozar I."/>
            <person name="Gomez-Garrido J."/>
            <person name="Berbel C."/>
            <person name="Martinez-Blanch J.F."/>
            <person name="Alioto T."/>
            <person name="Claros M.G."/>
            <person name="Gagnaire P.A."/>
            <person name="Manchado M."/>
        </authorList>
    </citation>
    <scope>NUCLEOTIDE SEQUENCE [LARGE SCALE GENOMIC DNA]</scope>
    <source>
        <strain evidence="2">Sse05_10M</strain>
    </source>
</reference>
<sequence>MLRGPRIPYTRSYTPIGVYLHGICEDPRNFVVAESKDLNQIGEGLVGIIENSRCEWFDKDGKKRWGEWTALSDTLAAMSAEPASSFTMPHFHTTEAGFSAASQITQTSTLPVNVAPGAMAAGASLTPNLPSKTATKRSPKLWPKRSTNVVPINTPAPPMGEWSAACFEAREEFPKLHEDFGKEIKKLISSWSRRGQAGEDVQEENLIDFG</sequence>
<accession>A0AAV6RTC2</accession>
<evidence type="ECO:0000313" key="2">
    <source>
        <dbReference type="EMBL" id="KAG7507287.1"/>
    </source>
</evidence>
<name>A0AAV6RTC2_SOLSE</name>
<evidence type="ECO:0000313" key="3">
    <source>
        <dbReference type="Proteomes" id="UP000693946"/>
    </source>
</evidence>
<dbReference type="AlphaFoldDB" id="A0AAV6RTC2"/>
<keyword evidence="3" id="KW-1185">Reference proteome</keyword>
<dbReference type="Proteomes" id="UP000693946">
    <property type="component" value="Linkage Group LG18"/>
</dbReference>
<organism evidence="2 3">
    <name type="scientific">Solea senegalensis</name>
    <name type="common">Senegalese sole</name>
    <dbReference type="NCBI Taxonomy" id="28829"/>
    <lineage>
        <taxon>Eukaryota</taxon>
        <taxon>Metazoa</taxon>
        <taxon>Chordata</taxon>
        <taxon>Craniata</taxon>
        <taxon>Vertebrata</taxon>
        <taxon>Euteleostomi</taxon>
        <taxon>Actinopterygii</taxon>
        <taxon>Neopterygii</taxon>
        <taxon>Teleostei</taxon>
        <taxon>Neoteleostei</taxon>
        <taxon>Acanthomorphata</taxon>
        <taxon>Carangaria</taxon>
        <taxon>Pleuronectiformes</taxon>
        <taxon>Pleuronectoidei</taxon>
        <taxon>Soleidae</taxon>
        <taxon>Solea</taxon>
    </lineage>
</organism>
<proteinExistence type="predicted"/>
<gene>
    <name evidence="2" type="ORF">JOB18_029972</name>
</gene>